<feature type="domain" description="RING-type" evidence="6">
    <location>
        <begin position="249"/>
        <end position="284"/>
    </location>
</feature>
<evidence type="ECO:0000256" key="2">
    <source>
        <dbReference type="ARBA" id="ARBA00022771"/>
    </source>
</evidence>
<evidence type="ECO:0000256" key="3">
    <source>
        <dbReference type="ARBA" id="ARBA00022833"/>
    </source>
</evidence>
<protein>
    <submittedName>
        <fullName evidence="7">Cell growth regulator with ring finger domain 1</fullName>
    </submittedName>
</protein>
<accession>A0A8C4R917</accession>
<dbReference type="AlphaFoldDB" id="A0A8C4R917"/>
<evidence type="ECO:0000313" key="7">
    <source>
        <dbReference type="Ensembl" id="ENSEBUP00000025317.1"/>
    </source>
</evidence>
<evidence type="ECO:0000256" key="5">
    <source>
        <dbReference type="SAM" id="MobiDB-lite"/>
    </source>
</evidence>
<reference evidence="7" key="2">
    <citation type="submission" date="2025-09" db="UniProtKB">
        <authorList>
            <consortium name="Ensembl"/>
        </authorList>
    </citation>
    <scope>IDENTIFICATION</scope>
</reference>
<dbReference type="OMA" id="WGVCIRE"/>
<feature type="region of interest" description="Disordered" evidence="5">
    <location>
        <begin position="174"/>
        <end position="238"/>
    </location>
</feature>
<dbReference type="PROSITE" id="PS50089">
    <property type="entry name" value="ZF_RING_2"/>
    <property type="match status" value="1"/>
</dbReference>
<dbReference type="CDD" id="cd16787">
    <property type="entry name" value="mRING-HC-C3HC5_CGRF1"/>
    <property type="match status" value="1"/>
</dbReference>
<organism evidence="7 8">
    <name type="scientific">Eptatretus burgeri</name>
    <name type="common">Inshore hagfish</name>
    <dbReference type="NCBI Taxonomy" id="7764"/>
    <lineage>
        <taxon>Eukaryota</taxon>
        <taxon>Metazoa</taxon>
        <taxon>Chordata</taxon>
        <taxon>Craniata</taxon>
        <taxon>Vertebrata</taxon>
        <taxon>Cyclostomata</taxon>
        <taxon>Myxini</taxon>
        <taxon>Myxiniformes</taxon>
        <taxon>Myxinidae</taxon>
        <taxon>Eptatretinae</taxon>
        <taxon>Eptatretus</taxon>
    </lineage>
</organism>
<evidence type="ECO:0000256" key="1">
    <source>
        <dbReference type="ARBA" id="ARBA00022723"/>
    </source>
</evidence>
<keyword evidence="3" id="KW-0862">Zinc</keyword>
<dbReference type="Ensembl" id="ENSEBUT00000025893.1">
    <property type="protein sequence ID" value="ENSEBUP00000025317.1"/>
    <property type="gene ID" value="ENSEBUG00000015617.1"/>
</dbReference>
<dbReference type="Gene3D" id="3.30.40.10">
    <property type="entry name" value="Zinc/RING finger domain, C3HC4 (zinc finger)"/>
    <property type="match status" value="1"/>
</dbReference>
<proteinExistence type="predicted"/>
<dbReference type="GO" id="GO:0008270">
    <property type="term" value="F:zinc ion binding"/>
    <property type="evidence" value="ECO:0007669"/>
    <property type="project" value="UniProtKB-KW"/>
</dbReference>
<dbReference type="Proteomes" id="UP000694388">
    <property type="component" value="Unplaced"/>
</dbReference>
<dbReference type="PANTHER" id="PTHR15379:SF2">
    <property type="entry name" value="CELL GROWTH REGULATOR WITH RING FINGER DOMAIN PROTEIN 1"/>
    <property type="match status" value="1"/>
</dbReference>
<keyword evidence="8" id="KW-1185">Reference proteome</keyword>
<dbReference type="InterPro" id="IPR013083">
    <property type="entry name" value="Znf_RING/FYVE/PHD"/>
</dbReference>
<keyword evidence="2 4" id="KW-0863">Zinc-finger</keyword>
<dbReference type="GeneTree" id="ENSGT00390000004542"/>
<dbReference type="GO" id="GO:0030308">
    <property type="term" value="P:negative regulation of cell growth"/>
    <property type="evidence" value="ECO:0007669"/>
    <property type="project" value="TreeGrafter"/>
</dbReference>
<feature type="compositionally biased region" description="Acidic residues" evidence="5">
    <location>
        <begin position="177"/>
        <end position="194"/>
    </location>
</feature>
<keyword evidence="1" id="KW-0479">Metal-binding</keyword>
<evidence type="ECO:0000259" key="6">
    <source>
        <dbReference type="PROSITE" id="PS50089"/>
    </source>
</evidence>
<dbReference type="InterPro" id="IPR042496">
    <property type="entry name" value="CGRF1"/>
</dbReference>
<evidence type="ECO:0000256" key="4">
    <source>
        <dbReference type="PROSITE-ProRule" id="PRU00175"/>
    </source>
</evidence>
<dbReference type="SUPFAM" id="SSF57850">
    <property type="entry name" value="RING/U-box"/>
    <property type="match status" value="1"/>
</dbReference>
<feature type="compositionally biased region" description="Basic and acidic residues" evidence="5">
    <location>
        <begin position="198"/>
        <end position="217"/>
    </location>
</feature>
<dbReference type="PANTHER" id="PTHR15379">
    <property type="entry name" value="CELL GROWTH REGULATOR WITH RING FINGER DOMAIN PROTEIN 1"/>
    <property type="match status" value="1"/>
</dbReference>
<sequence length="295" mass="32977">MVKVRNPLFLDIISAGSAGILGGVHLKVCCLESCLLNCYWGCEILRLHSALSSCSFSDSTIFENAIEQSFLYKQQFTLAKGNTEIHRVYLPETLEVTDFGEAPRQRYPLVALVTSENVQNLDSCAIVSLLAIIHVPDAHMKLSCRILHRYLLTQSGRIYYLQCLFKSTSNAVSGRDEVEEEEMKPVNGDEEASSDDPIGMRENEVQSRSPRQEKEMEANDSGQNAEEALGIDSEDSEDSLYNGLEPKDCVVCQGAPVTMVLLPCRHACLCRTCVHLVQHCPMCRAHFYKMFVLET</sequence>
<reference evidence="7" key="1">
    <citation type="submission" date="2025-08" db="UniProtKB">
        <authorList>
            <consortium name="Ensembl"/>
        </authorList>
    </citation>
    <scope>IDENTIFICATION</scope>
</reference>
<dbReference type="InterPro" id="IPR001841">
    <property type="entry name" value="Znf_RING"/>
</dbReference>
<dbReference type="Pfam" id="PF13920">
    <property type="entry name" value="zf-C3HC4_3"/>
    <property type="match status" value="1"/>
</dbReference>
<name>A0A8C4R917_EPTBU</name>
<evidence type="ECO:0000313" key="8">
    <source>
        <dbReference type="Proteomes" id="UP000694388"/>
    </source>
</evidence>